<reference evidence="1" key="2">
    <citation type="journal article" date="2015" name="Data Brief">
        <title>Shoot transcriptome of the giant reed, Arundo donax.</title>
        <authorList>
            <person name="Barrero R.A."/>
            <person name="Guerrero F.D."/>
            <person name="Moolhuijzen P."/>
            <person name="Goolsby J.A."/>
            <person name="Tidwell J."/>
            <person name="Bellgard S.E."/>
            <person name="Bellgard M.I."/>
        </authorList>
    </citation>
    <scope>NUCLEOTIDE SEQUENCE</scope>
    <source>
        <tissue evidence="1">Shoot tissue taken approximately 20 cm above the soil surface</tissue>
    </source>
</reference>
<dbReference type="AlphaFoldDB" id="A0A0A9BL99"/>
<name>A0A0A9BL99_ARUDO</name>
<protein>
    <submittedName>
        <fullName evidence="1">Uncharacterized protein</fullName>
    </submittedName>
</protein>
<organism evidence="1">
    <name type="scientific">Arundo donax</name>
    <name type="common">Giant reed</name>
    <name type="synonym">Donax arundinaceus</name>
    <dbReference type="NCBI Taxonomy" id="35708"/>
    <lineage>
        <taxon>Eukaryota</taxon>
        <taxon>Viridiplantae</taxon>
        <taxon>Streptophyta</taxon>
        <taxon>Embryophyta</taxon>
        <taxon>Tracheophyta</taxon>
        <taxon>Spermatophyta</taxon>
        <taxon>Magnoliopsida</taxon>
        <taxon>Liliopsida</taxon>
        <taxon>Poales</taxon>
        <taxon>Poaceae</taxon>
        <taxon>PACMAD clade</taxon>
        <taxon>Arundinoideae</taxon>
        <taxon>Arundineae</taxon>
        <taxon>Arundo</taxon>
    </lineage>
</organism>
<proteinExistence type="predicted"/>
<sequence length="30" mass="3629">MCADTFYFYKKHSRDSICSCTDDDYIQDEK</sequence>
<accession>A0A0A9BL99</accession>
<reference evidence="1" key="1">
    <citation type="submission" date="2014-09" db="EMBL/GenBank/DDBJ databases">
        <authorList>
            <person name="Magalhaes I.L.F."/>
            <person name="Oliveira U."/>
            <person name="Santos F.R."/>
            <person name="Vidigal T.H.D.A."/>
            <person name="Brescovit A.D."/>
            <person name="Santos A.J."/>
        </authorList>
    </citation>
    <scope>NUCLEOTIDE SEQUENCE</scope>
    <source>
        <tissue evidence="1">Shoot tissue taken approximately 20 cm above the soil surface</tissue>
    </source>
</reference>
<evidence type="ECO:0000313" key="1">
    <source>
        <dbReference type="EMBL" id="JAD62005.1"/>
    </source>
</evidence>
<dbReference type="EMBL" id="GBRH01235890">
    <property type="protein sequence ID" value="JAD62005.1"/>
    <property type="molecule type" value="Transcribed_RNA"/>
</dbReference>